<protein>
    <submittedName>
        <fullName evidence="3">Heterokaryon incompatibility 6 OR allele</fullName>
    </submittedName>
</protein>
<feature type="domain" description="Heterokaryon incompatibility" evidence="2">
    <location>
        <begin position="60"/>
        <end position="241"/>
    </location>
</feature>
<accession>A0A8H4PF86</accession>
<evidence type="ECO:0000259" key="2">
    <source>
        <dbReference type="Pfam" id="PF06985"/>
    </source>
</evidence>
<dbReference type="OrthoDB" id="2157530at2759"/>
<feature type="region of interest" description="Disordered" evidence="1">
    <location>
        <begin position="399"/>
        <end position="418"/>
    </location>
</feature>
<feature type="region of interest" description="Disordered" evidence="1">
    <location>
        <begin position="559"/>
        <end position="583"/>
    </location>
</feature>
<gene>
    <name evidence="3" type="ORF">FALBO_2756</name>
</gene>
<evidence type="ECO:0000256" key="1">
    <source>
        <dbReference type="SAM" id="MobiDB-lite"/>
    </source>
</evidence>
<feature type="compositionally biased region" description="Basic and acidic residues" evidence="1">
    <location>
        <begin position="402"/>
        <end position="411"/>
    </location>
</feature>
<dbReference type="PANTHER" id="PTHR24148:SF73">
    <property type="entry name" value="HET DOMAIN PROTEIN (AFU_ORTHOLOGUE AFUA_8G01020)"/>
    <property type="match status" value="1"/>
</dbReference>
<dbReference type="InterPro" id="IPR052895">
    <property type="entry name" value="HetReg/Transcr_Mod"/>
</dbReference>
<reference evidence="3 4" key="1">
    <citation type="submission" date="2020-01" db="EMBL/GenBank/DDBJ databases">
        <title>Identification and distribution of gene clusters putatively required for synthesis of sphingolipid metabolism inhibitors in phylogenetically diverse species of the filamentous fungus Fusarium.</title>
        <authorList>
            <person name="Kim H.-S."/>
            <person name="Busman M."/>
            <person name="Brown D.W."/>
            <person name="Divon H."/>
            <person name="Uhlig S."/>
            <person name="Proctor R.H."/>
        </authorList>
    </citation>
    <scope>NUCLEOTIDE SEQUENCE [LARGE SCALE GENOMIC DNA]</scope>
    <source>
        <strain evidence="3 4">NRRL 20459</strain>
    </source>
</reference>
<evidence type="ECO:0000313" key="3">
    <source>
        <dbReference type="EMBL" id="KAF4470355.1"/>
    </source>
</evidence>
<dbReference type="EMBL" id="JAADYS010000364">
    <property type="protein sequence ID" value="KAF4470355.1"/>
    <property type="molecule type" value="Genomic_DNA"/>
</dbReference>
<dbReference type="AlphaFoldDB" id="A0A8H4PF86"/>
<proteinExistence type="predicted"/>
<dbReference type="Pfam" id="PF06985">
    <property type="entry name" value="HET"/>
    <property type="match status" value="1"/>
</dbReference>
<comment type="caution">
    <text evidence="3">The sequence shown here is derived from an EMBL/GenBank/DDBJ whole genome shotgun (WGS) entry which is preliminary data.</text>
</comment>
<organism evidence="3 4">
    <name type="scientific">Fusarium albosuccineum</name>
    <dbReference type="NCBI Taxonomy" id="1237068"/>
    <lineage>
        <taxon>Eukaryota</taxon>
        <taxon>Fungi</taxon>
        <taxon>Dikarya</taxon>
        <taxon>Ascomycota</taxon>
        <taxon>Pezizomycotina</taxon>
        <taxon>Sordariomycetes</taxon>
        <taxon>Hypocreomycetidae</taxon>
        <taxon>Hypocreales</taxon>
        <taxon>Nectriaceae</taxon>
        <taxon>Fusarium</taxon>
        <taxon>Fusarium decemcellulare species complex</taxon>
    </lineage>
</organism>
<name>A0A8H4PF86_9HYPO</name>
<evidence type="ECO:0000313" key="4">
    <source>
        <dbReference type="Proteomes" id="UP000554235"/>
    </source>
</evidence>
<keyword evidence="4" id="KW-1185">Reference proteome</keyword>
<dbReference type="PANTHER" id="PTHR24148">
    <property type="entry name" value="ANKYRIN REPEAT DOMAIN-CONTAINING PROTEIN 39 HOMOLOG-RELATED"/>
    <property type="match status" value="1"/>
</dbReference>
<dbReference type="InterPro" id="IPR010730">
    <property type="entry name" value="HET"/>
</dbReference>
<dbReference type="Proteomes" id="UP000554235">
    <property type="component" value="Unassembled WGS sequence"/>
</dbReference>
<sequence length="664" mass="74618">MTEDNTGSIRNEQAPGATFTHQQLKVPSEQIRLVQVQFQQPGKPLELRLSVHSLTHKLRYYAVSYTWGDPEETQNLVVDGKLMTVTKNCHYALTQIQSHYPSDDSISGDPQPIYLWIDSICIDQTSSKEKGHQVAMMGSIYAKASKVLACIGPHEDGSERLAEVLGETKTLNPILYAARDSIDNHIQHEYSRSIMNEIDIFISQYVRKLAVLREDFGVQFRQIFLAFATRSYWSRVWIIQEVAATARSGCELEVLCGTDRFSRSEVNLIFYITGYLFNRSGINQVDDIDLFWIQSRHRFKFVMGADPASPIHAPSLLEDVDKSFKCRQPEDRIYGLLSLLKWPQAVQPVQPDYGPSATINLAELMISIQPISHLSRVEGILKGLEIRHDLRAMEELVAARSDGSHATERRPSNYPARNLSKGINNYHCAVISRNDGNQLTAFFVRSDEQDMPTTVVDQKASELLSSPDADDKAQLLFTGSDVVALLCSAAQVGDVIVESGFGRGLLVLRRTNEAHQYDIIGQGIICTGYRLPSEVSDRVKDLEHQLKGLRDIEPVDETSSLATREGEHRRYRQGRENSPFGDPELERLDRLRKTRAALIPELESELRELRQTLNGDFGAIAKFSIKPIDLVVLAGQDLEKDGSYNADKTLQRLTTKVSGTAELN</sequence>